<keyword evidence="8" id="KW-1185">Reference proteome</keyword>
<dbReference type="OrthoDB" id="5599552at2759"/>
<dbReference type="InterPro" id="IPR021740">
    <property type="entry name" value="Velvet"/>
</dbReference>
<keyword evidence="3" id="KW-0804">Transcription</keyword>
<evidence type="ECO:0000256" key="3">
    <source>
        <dbReference type="ARBA" id="ARBA00023163"/>
    </source>
</evidence>
<feature type="compositionally biased region" description="Low complexity" evidence="5">
    <location>
        <begin position="365"/>
        <end position="382"/>
    </location>
</feature>
<dbReference type="Pfam" id="PF11754">
    <property type="entry name" value="Velvet"/>
    <property type="match status" value="2"/>
</dbReference>
<feature type="region of interest" description="Disordered" evidence="5">
    <location>
        <begin position="277"/>
        <end position="517"/>
    </location>
</feature>
<evidence type="ECO:0000256" key="4">
    <source>
        <dbReference type="ARBA" id="ARBA00023242"/>
    </source>
</evidence>
<protein>
    <recommendedName>
        <fullName evidence="6">Velvet domain-containing protein</fullName>
    </recommendedName>
</protein>
<dbReference type="Gene3D" id="2.60.40.3960">
    <property type="entry name" value="Velvet domain"/>
    <property type="match status" value="1"/>
</dbReference>
<dbReference type="Proteomes" id="UP000780801">
    <property type="component" value="Unassembled WGS sequence"/>
</dbReference>
<evidence type="ECO:0000256" key="2">
    <source>
        <dbReference type="ARBA" id="ARBA00023015"/>
    </source>
</evidence>
<feature type="compositionally biased region" description="Low complexity" evidence="5">
    <location>
        <begin position="312"/>
        <end position="330"/>
    </location>
</feature>
<dbReference type="GO" id="GO:0005634">
    <property type="term" value="C:nucleus"/>
    <property type="evidence" value="ECO:0007669"/>
    <property type="project" value="UniProtKB-SubCell"/>
</dbReference>
<feature type="compositionally biased region" description="Low complexity" evidence="5">
    <location>
        <begin position="483"/>
        <end position="492"/>
    </location>
</feature>
<feature type="compositionally biased region" description="Polar residues" evidence="5">
    <location>
        <begin position="439"/>
        <end position="453"/>
    </location>
</feature>
<reference evidence="7" key="1">
    <citation type="journal article" date="2020" name="Fungal Divers.">
        <title>Resolving the Mortierellaceae phylogeny through synthesis of multi-gene phylogenetics and phylogenomics.</title>
        <authorList>
            <person name="Vandepol N."/>
            <person name="Liber J."/>
            <person name="Desiro A."/>
            <person name="Na H."/>
            <person name="Kennedy M."/>
            <person name="Barry K."/>
            <person name="Grigoriev I.V."/>
            <person name="Miller A.N."/>
            <person name="O'Donnell K."/>
            <person name="Stajich J.E."/>
            <person name="Bonito G."/>
        </authorList>
    </citation>
    <scope>NUCLEOTIDE SEQUENCE</scope>
    <source>
        <strain evidence="7">KOD1015</strain>
    </source>
</reference>
<dbReference type="PROSITE" id="PS51821">
    <property type="entry name" value="VELVET"/>
    <property type="match status" value="1"/>
</dbReference>
<dbReference type="PANTHER" id="PTHR33572:SF18">
    <property type="entry name" value="SPORE DEVELOPMENT REGULATOR VOSA"/>
    <property type="match status" value="1"/>
</dbReference>
<dbReference type="AlphaFoldDB" id="A0A9P6KGD3"/>
<name>A0A9P6KGD3_9FUNG</name>
<proteinExistence type="predicted"/>
<feature type="compositionally biased region" description="Polar residues" evidence="5">
    <location>
        <begin position="294"/>
        <end position="310"/>
    </location>
</feature>
<comment type="subcellular location">
    <subcellularLocation>
        <location evidence="1">Nucleus</location>
    </subcellularLocation>
</comment>
<dbReference type="InterPro" id="IPR038491">
    <property type="entry name" value="Velvet_dom_sf"/>
</dbReference>
<organism evidence="7 8">
    <name type="scientific">Lunasporangiospora selenospora</name>
    <dbReference type="NCBI Taxonomy" id="979761"/>
    <lineage>
        <taxon>Eukaryota</taxon>
        <taxon>Fungi</taxon>
        <taxon>Fungi incertae sedis</taxon>
        <taxon>Mucoromycota</taxon>
        <taxon>Mortierellomycotina</taxon>
        <taxon>Mortierellomycetes</taxon>
        <taxon>Mortierellales</taxon>
        <taxon>Mortierellaceae</taxon>
        <taxon>Lunasporangiospora</taxon>
    </lineage>
</organism>
<gene>
    <name evidence="7" type="ORF">BGW38_008077</name>
</gene>
<dbReference type="EMBL" id="JAABOA010000546">
    <property type="protein sequence ID" value="KAF9583931.1"/>
    <property type="molecule type" value="Genomic_DNA"/>
</dbReference>
<evidence type="ECO:0000313" key="8">
    <source>
        <dbReference type="Proteomes" id="UP000780801"/>
    </source>
</evidence>
<dbReference type="InterPro" id="IPR037525">
    <property type="entry name" value="Velvet_dom"/>
</dbReference>
<keyword evidence="4" id="KW-0539">Nucleus</keyword>
<keyword evidence="2" id="KW-0805">Transcription regulation</keyword>
<accession>A0A9P6KGD3</accession>
<evidence type="ECO:0000313" key="7">
    <source>
        <dbReference type="EMBL" id="KAF9583931.1"/>
    </source>
</evidence>
<evidence type="ECO:0000256" key="5">
    <source>
        <dbReference type="SAM" id="MobiDB-lite"/>
    </source>
</evidence>
<feature type="domain" description="Velvet" evidence="6">
    <location>
        <begin position="23"/>
        <end position="194"/>
    </location>
</feature>
<feature type="region of interest" description="Disordered" evidence="5">
    <location>
        <begin position="194"/>
        <end position="227"/>
    </location>
</feature>
<evidence type="ECO:0000259" key="6">
    <source>
        <dbReference type="PROSITE" id="PS51821"/>
    </source>
</evidence>
<comment type="caution">
    <text evidence="7">The sequence shown here is derived from an EMBL/GenBank/DDBJ whole genome shotgun (WGS) entry which is preliminary data.</text>
</comment>
<feature type="compositionally biased region" description="Basic residues" evidence="5">
    <location>
        <begin position="194"/>
        <end position="203"/>
    </location>
</feature>
<sequence>MVKSSSSTPYCFVSGLTEKSNIAPPSKFVLTIRQQPQRGKVCGIKERDRRPIDPPPIVQIKLSDPASDKNKDYLQSPYLFMCCNLVHADNPSGEIVAPAHRVLAGTVVSSLNRLKDIDNSDGGYFVFGDVSVRIEGVFCLRFTLFELIEGQVVHIMTSTSSPLTIFTPKAFPGMLESTFLSRSFSDQGVRIRIRKDHHVKPKKPSIDGQDGSMHSPPSSTHEAEHSDTDLDLHGIHHKRTRSSLSHLSHDEPFHPYASHYPAHPLRHVAIAARPNHTEYHSSHSDFDRTPPSSPGQQRYGSVDSHWSSHPTARYAAPYPHPSPSAHGYAPPHEHVHAHHAHPTHGYGREGSPHGHAPSRTLAAVHSHSSSKSSSPSPSVYSHSPRHHPYPHPPSHSYSHPPPPAHNYAHGRSTAQSMDHEMEYTPSAHSPRAAEPYRSRTPSMTSQHSDGNTSPPHPCSPPESQAGLRFDGRSASPPSPRLPALPAFLPRLAKSSTGGDKIQLPPIHMLSTTGSPRD</sequence>
<feature type="compositionally biased region" description="Basic and acidic residues" evidence="5">
    <location>
        <begin position="277"/>
        <end position="288"/>
    </location>
</feature>
<evidence type="ECO:0000256" key="1">
    <source>
        <dbReference type="ARBA" id="ARBA00004123"/>
    </source>
</evidence>
<dbReference type="PANTHER" id="PTHR33572">
    <property type="entry name" value="SPORE DEVELOPMENT REGULATOR VOSA"/>
    <property type="match status" value="1"/>
</dbReference>